<dbReference type="InterPro" id="IPR037523">
    <property type="entry name" value="VOC_core"/>
</dbReference>
<evidence type="ECO:0000256" key="2">
    <source>
        <dbReference type="HAMAP-Rule" id="MF_02238"/>
    </source>
</evidence>
<dbReference type="Gene3D" id="3.10.180.10">
    <property type="entry name" value="2,3-Dihydroxybiphenyl 1,2-Dioxygenase, domain 1"/>
    <property type="match status" value="2"/>
</dbReference>
<feature type="binding site" evidence="2">
    <location>
        <position position="191"/>
    </location>
    <ligand>
        <name>a divalent metal cation</name>
        <dbReference type="ChEBI" id="CHEBI:60240"/>
        <note>catalytic</note>
    </ligand>
</feature>
<feature type="binding site" evidence="2">
    <location>
        <position position="446"/>
    </location>
    <ligand>
        <name>Mg(2+)</name>
        <dbReference type="ChEBI" id="CHEBI:18420"/>
    </ligand>
</feature>
<name>A0ABU4Y5Q4_9HYPH</name>
<evidence type="ECO:0000256" key="1">
    <source>
        <dbReference type="ARBA" id="ARBA00022723"/>
    </source>
</evidence>
<dbReference type="HAMAP" id="MF_02238">
    <property type="entry name" value="DSD"/>
    <property type="match status" value="1"/>
</dbReference>
<feature type="binding site" evidence="2">
    <location>
        <position position="524"/>
    </location>
    <ligand>
        <name>Mg(2+)</name>
        <dbReference type="ChEBI" id="CHEBI:18420"/>
    </ligand>
</feature>
<proteinExistence type="inferred from homology"/>
<accession>A0ABU4Y5Q4</accession>
<dbReference type="Pfam" id="PF01261">
    <property type="entry name" value="AP_endonuc_2"/>
    <property type="match status" value="1"/>
</dbReference>
<dbReference type="EMBL" id="JAVIIW010000042">
    <property type="protein sequence ID" value="MDX8482076.1"/>
    <property type="molecule type" value="Genomic_DNA"/>
</dbReference>
<dbReference type="SUPFAM" id="SSF51658">
    <property type="entry name" value="Xylose isomerase-like"/>
    <property type="match status" value="1"/>
</dbReference>
<reference evidence="4 5" key="1">
    <citation type="submission" date="2023-08" db="EMBL/GenBank/DDBJ databases">
        <title>Implementing the SeqCode for naming new Mesorhizobium species isolated from Vachellia karroo root nodules.</title>
        <authorList>
            <person name="Van Lill M."/>
        </authorList>
    </citation>
    <scope>NUCLEOTIDE SEQUENCE [LARGE SCALE GENOMIC DNA]</scope>
    <source>
        <strain evidence="4 5">VK24D</strain>
    </source>
</reference>
<keyword evidence="1 2" id="KW-0479">Metal-binding</keyword>
<dbReference type="RefSeq" id="WP_320290216.1">
    <property type="nucleotide sequence ID" value="NZ_JAVIIW010000042.1"/>
</dbReference>
<feature type="binding site" evidence="2">
    <location>
        <position position="601"/>
    </location>
    <ligand>
        <name>Mg(2+)</name>
        <dbReference type="ChEBI" id="CHEBI:18420"/>
    </ligand>
</feature>
<dbReference type="InterPro" id="IPR036237">
    <property type="entry name" value="Xyl_isomerase-like_sf"/>
</dbReference>
<comment type="similarity">
    <text evidence="2">Belongs to the bacterial two-domain DSD family.</text>
</comment>
<evidence type="ECO:0000313" key="4">
    <source>
        <dbReference type="EMBL" id="MDX8482076.1"/>
    </source>
</evidence>
<dbReference type="PROSITE" id="PS51819">
    <property type="entry name" value="VOC"/>
    <property type="match status" value="2"/>
</dbReference>
<dbReference type="CDD" id="cd08342">
    <property type="entry name" value="HPPD_N_like"/>
    <property type="match status" value="1"/>
</dbReference>
<dbReference type="Proteomes" id="UP001287059">
    <property type="component" value="Unassembled WGS sequence"/>
</dbReference>
<gene>
    <name evidence="4" type="ORF">RFN28_26975</name>
</gene>
<organism evidence="4 5">
    <name type="scientific">Mesorhizobium album</name>
    <dbReference type="NCBI Taxonomy" id="3072314"/>
    <lineage>
        <taxon>Bacteria</taxon>
        <taxon>Pseudomonadati</taxon>
        <taxon>Pseudomonadota</taxon>
        <taxon>Alphaproteobacteria</taxon>
        <taxon>Hyphomicrobiales</taxon>
        <taxon>Phyllobacteriaceae</taxon>
        <taxon>Mesorhizobium</taxon>
    </lineage>
</organism>
<keyword evidence="2" id="KW-0456">Lyase</keyword>
<feature type="domain" description="VOC" evidence="3">
    <location>
        <begin position="443"/>
        <end position="592"/>
    </location>
</feature>
<dbReference type="InterPro" id="IPR004360">
    <property type="entry name" value="Glyas_Fos-R_dOase_dom"/>
</dbReference>
<comment type="caution">
    <text evidence="4">The sequence shown here is derived from an EMBL/GenBank/DDBJ whole genome shotgun (WGS) entry which is preliminary data.</text>
</comment>
<comment type="cofactor">
    <cofactor evidence="2">
        <name>a divalent metal cation</name>
        <dbReference type="ChEBI" id="CHEBI:60240"/>
    </cofactor>
</comment>
<dbReference type="SUPFAM" id="SSF54593">
    <property type="entry name" value="Glyoxalase/Bleomycin resistance protein/Dihydroxybiphenyl dioxygenase"/>
    <property type="match status" value="1"/>
</dbReference>
<comment type="pathway">
    <text evidence="2">Aromatic compound metabolism; 3,4-dihydroxybenzoate biosynthesis.</text>
</comment>
<dbReference type="PANTHER" id="PTHR12110:SF21">
    <property type="entry name" value="XYLOSE ISOMERASE-LIKE TIM BARREL DOMAIN-CONTAINING PROTEIN"/>
    <property type="match status" value="1"/>
</dbReference>
<feature type="domain" description="VOC" evidence="3">
    <location>
        <begin position="299"/>
        <end position="418"/>
    </location>
</feature>
<comment type="function">
    <text evidence="2">Catalyzes the conversion of 3-dehydroshikimate to protocatechuate (3,4-dihydroxybenzoate), a common intermediate of quinate and shikimate degradation pathways.</text>
</comment>
<dbReference type="Pfam" id="PF00903">
    <property type="entry name" value="Glyoxalase"/>
    <property type="match status" value="1"/>
</dbReference>
<dbReference type="InterPro" id="IPR050312">
    <property type="entry name" value="IolE/XylAMocC-like"/>
</dbReference>
<dbReference type="InterPro" id="IPR043700">
    <property type="entry name" value="DSD"/>
</dbReference>
<dbReference type="EC" id="4.2.1.118" evidence="2"/>
<feature type="binding site" evidence="2">
    <location>
        <position position="165"/>
    </location>
    <ligand>
        <name>a divalent metal cation</name>
        <dbReference type="ChEBI" id="CHEBI:60240"/>
        <note>catalytic</note>
    </ligand>
</feature>
<dbReference type="Pfam" id="PF14696">
    <property type="entry name" value="Glyoxalase_5"/>
    <property type="match status" value="1"/>
</dbReference>
<dbReference type="PANTHER" id="PTHR12110">
    <property type="entry name" value="HYDROXYPYRUVATE ISOMERASE"/>
    <property type="match status" value="1"/>
</dbReference>
<dbReference type="Gene3D" id="3.20.20.150">
    <property type="entry name" value="Divalent-metal-dependent TIM barrel enzymes"/>
    <property type="match status" value="1"/>
</dbReference>
<evidence type="ECO:0000313" key="5">
    <source>
        <dbReference type="Proteomes" id="UP001287059"/>
    </source>
</evidence>
<comment type="catalytic activity">
    <reaction evidence="2">
        <text>3-dehydroshikimate = 3,4-dihydroxybenzoate + H2O</text>
        <dbReference type="Rhea" id="RHEA:24848"/>
        <dbReference type="ChEBI" id="CHEBI:15377"/>
        <dbReference type="ChEBI" id="CHEBI:16630"/>
        <dbReference type="ChEBI" id="CHEBI:36241"/>
        <dbReference type="EC" id="4.2.1.118"/>
    </reaction>
</comment>
<dbReference type="InterPro" id="IPR013022">
    <property type="entry name" value="Xyl_isomerase-like_TIM-brl"/>
</dbReference>
<feature type="binding site" evidence="2">
    <location>
        <position position="239"/>
    </location>
    <ligand>
        <name>a divalent metal cation</name>
        <dbReference type="ChEBI" id="CHEBI:60240"/>
        <note>catalytic</note>
    </ligand>
</feature>
<keyword evidence="5" id="KW-1185">Reference proteome</keyword>
<dbReference type="InterPro" id="IPR041736">
    <property type="entry name" value="4OHPhenylPyrv_dOase_N"/>
</dbReference>
<sequence length="637" mass="70431">MRKSIATVSLSGRLIEKLEAIAAAGFDGVEIFENDLLFHDGPVRDVRRYAADLGLTIDLFQPFRDFEGVSDEQHKRNLVRAERKFDLMGELGAPLMLVCSNVGTDVADDDGRAAAQLFELAERAARHQLKIGYEALSWGTRVRTFDHAWRIVETVNHPHIGLILDSFHTLALPDDWSSLRNLPGQRIFFVQLADAPRLGMTPLTLSRHFRSFPGQGDLDVPGFLQAVLATGYSGTISLEIFSDETRSAPPRLTAEDAFRSLRFLEEQARKQPVRQENASEARRRRVELFDPPPPPVISGVRFVEFAVDQRSERPFAALLEQLGFRHLGRHRSKEVSLFGQGDIRIVVNREPDSFAASYFLVHGPSVCALALETDDALAALGRAEAYGAARFDGRVGPNELAIPAIRSDAGSVIYFTDREIAADFETDFEIDPDAAALPALLTRIDHIAQALPDGQLDPSVLFYRAVLGLEPEAPVVLADPYGLVRSKAVSNPERTLRMPLNISESRNTVTARSVSNYGGAGVHHIALATNDIFAAATSLKARGAVILPIPVNYYDDIQARFGLDDDRLAMLRDANILYDRVGDGEFLHFYTMPFEDRFYFEIVQRIGGYDSYGAPNAPVRMAALAAGRMSARDLAEL</sequence>
<evidence type="ECO:0000259" key="3">
    <source>
        <dbReference type="PROSITE" id="PS51819"/>
    </source>
</evidence>
<dbReference type="InterPro" id="IPR029068">
    <property type="entry name" value="Glyas_Bleomycin-R_OHBP_Dase"/>
</dbReference>
<feature type="binding site" evidence="2">
    <location>
        <position position="134"/>
    </location>
    <ligand>
        <name>a divalent metal cation</name>
        <dbReference type="ChEBI" id="CHEBI:60240"/>
        <note>catalytic</note>
    </ligand>
</feature>
<protein>
    <recommendedName>
        <fullName evidence="2">3-dehydroshikimate dehydratase</fullName>
        <shortName evidence="2">DSD</shortName>
        <ecNumber evidence="2">4.2.1.118</ecNumber>
    </recommendedName>
</protein>